<protein>
    <recommendedName>
        <fullName evidence="1">DUF2779 domain-containing protein</fullName>
    </recommendedName>
</protein>
<dbReference type="EMBL" id="PHNE01000004">
    <property type="protein sequence ID" value="PPE05213.1"/>
    <property type="molecule type" value="Genomic_DNA"/>
</dbReference>
<name>A0A2S5RD10_9MOLU</name>
<dbReference type="STRING" id="1399797.GCA_000518285_00467"/>
<evidence type="ECO:0000313" key="2">
    <source>
        <dbReference type="EMBL" id="PPE05213.1"/>
    </source>
</evidence>
<organism evidence="2 3">
    <name type="scientific">Williamsoniiplasma lucivorax</name>
    <dbReference type="NCBI Taxonomy" id="209274"/>
    <lineage>
        <taxon>Bacteria</taxon>
        <taxon>Bacillati</taxon>
        <taxon>Mycoplasmatota</taxon>
        <taxon>Mollicutes</taxon>
        <taxon>Entomoplasmatales</taxon>
        <taxon>Williamsoniiplasma</taxon>
    </lineage>
</organism>
<dbReference type="Proteomes" id="UP000237865">
    <property type="component" value="Unassembled WGS sequence"/>
</dbReference>
<proteinExistence type="predicted"/>
<keyword evidence="3" id="KW-1185">Reference proteome</keyword>
<dbReference type="Pfam" id="PF11074">
    <property type="entry name" value="DUF2779"/>
    <property type="match status" value="1"/>
</dbReference>
<comment type="caution">
    <text evidence="2">The sequence shown here is derived from an EMBL/GenBank/DDBJ whole genome shotgun (WGS) entry which is preliminary data.</text>
</comment>
<reference evidence="2 3" key="1">
    <citation type="submission" date="2017-11" db="EMBL/GenBank/DDBJ databases">
        <title>Genome sequence of Entomoplasma lucivorax PIPN-2 (ATCC 49196).</title>
        <authorList>
            <person name="Lo W.-S."/>
            <person name="Gasparich G.E."/>
            <person name="Kuo C.-H."/>
        </authorList>
    </citation>
    <scope>NUCLEOTIDE SEQUENCE [LARGE SCALE GENOMIC DNA]</scope>
    <source>
        <strain evidence="2 3">PIPN-2</strain>
    </source>
</reference>
<dbReference type="AlphaFoldDB" id="A0A2S5RD10"/>
<dbReference type="InterPro" id="IPR021301">
    <property type="entry name" value="DUF2779"/>
</dbReference>
<dbReference type="RefSeq" id="WP_051437288.1">
    <property type="nucleotide sequence ID" value="NZ_PHNE01000004.1"/>
</dbReference>
<gene>
    <name evidence="2" type="ORF">ELUCI_v1c07490</name>
</gene>
<evidence type="ECO:0000259" key="1">
    <source>
        <dbReference type="Pfam" id="PF11074"/>
    </source>
</evidence>
<accession>A0A2S5RD10</accession>
<sequence length="708" mass="83196">MEKIYKTNLSKEDFKMALTECGKSAWIWHSLDNFKIAIQFKQEEKFEYVGQGAMEIDEEFYGETKPIDLFQVYELAHKTKRTSEEDELLEHFNQAWTDENGFDLLKFAGEQIEDGNAIGNAAKDLYMQINAKENGGQKLTEDFSELSFVAAEVATKKLIDQAYDQYAYLFEPAFSYDQNNFKVRCDVLKLKPNKHVEIIEFKGVSEVKDPHFFDLVYQAWVLEKLGFIVDNLFLGHISKSYIRGVENPDGWSFSDLVKEWEAGIEPIAFAEAKAIVDQMEMIQTTPEDNLILDKSEYSHFLNIAEEYKKGVRFFDLYQQLKANDQLDFLMVQLTNLMAYNAEQINAYFQKDECELLMKFDQKNQQFQYASLMNKNVSCYHALPWFDKARETVFNFTGSPAFANVHKAYVYRQTSLVYLDDIPSLNQLDHQLRKTPDKPFFQPQHHTHFDVYKKWAANPSLFDETQIITNRLQLADELNIYENYPVVMYDFETVKWAIPRFNKINSYYQTPFQYSMHTLVDDKYDYENPQTMEHKEFLANLQADPRPEFAYRFLKDIFSYGPGVYVAYNQAFEKMVLKRMAYLFPEIAKPLMYIVQNTVDLMNFFKGSKKDGRDWYLVYHPLFNGSYSIKKTQPALEPNVSYKDLTINRGDKASQTFREFVDGYIDVKTWQTKIFPDMLAYCGRDTLAMVVILQRVKAIYERMLINEKI</sequence>
<feature type="domain" description="DUF2779" evidence="1">
    <location>
        <begin position="486"/>
        <end position="627"/>
    </location>
</feature>
<evidence type="ECO:0000313" key="3">
    <source>
        <dbReference type="Proteomes" id="UP000237865"/>
    </source>
</evidence>